<evidence type="ECO:0000313" key="3">
    <source>
        <dbReference type="Proteomes" id="UP000034090"/>
    </source>
</evidence>
<feature type="transmembrane region" description="Helical" evidence="1">
    <location>
        <begin position="181"/>
        <end position="202"/>
    </location>
</feature>
<gene>
    <name evidence="2" type="ORF">UV74_C0013G0316</name>
</gene>
<feature type="transmembrane region" description="Helical" evidence="1">
    <location>
        <begin position="67"/>
        <end position="88"/>
    </location>
</feature>
<comment type="caution">
    <text evidence="2">The sequence shown here is derived from an EMBL/GenBank/DDBJ whole genome shotgun (WGS) entry which is preliminary data.</text>
</comment>
<reference evidence="2 3" key="1">
    <citation type="journal article" date="2015" name="Nature">
        <title>rRNA introns, odd ribosomes, and small enigmatic genomes across a large radiation of phyla.</title>
        <authorList>
            <person name="Brown C.T."/>
            <person name="Hug L.A."/>
            <person name="Thomas B.C."/>
            <person name="Sharon I."/>
            <person name="Castelle C.J."/>
            <person name="Singh A."/>
            <person name="Wilkins M.J."/>
            <person name="Williams K.H."/>
            <person name="Banfield J.F."/>
        </authorList>
    </citation>
    <scope>NUCLEOTIDE SEQUENCE [LARGE SCALE GENOMIC DNA]</scope>
</reference>
<keyword evidence="1" id="KW-0472">Membrane</keyword>
<feature type="transmembrane region" description="Helical" evidence="1">
    <location>
        <begin position="309"/>
        <end position="337"/>
    </location>
</feature>
<name>A0A0G1DHN3_9BACT</name>
<dbReference type="Proteomes" id="UP000034090">
    <property type="component" value="Unassembled WGS sequence"/>
</dbReference>
<dbReference type="STRING" id="1618578.UV74_C0013G0316"/>
<feature type="transmembrane region" description="Helical" evidence="1">
    <location>
        <begin position="146"/>
        <end position="174"/>
    </location>
</feature>
<keyword evidence="1" id="KW-1133">Transmembrane helix</keyword>
<feature type="transmembrane region" description="Helical" evidence="1">
    <location>
        <begin position="109"/>
        <end position="134"/>
    </location>
</feature>
<evidence type="ECO:0000313" key="2">
    <source>
        <dbReference type="EMBL" id="KKS97194.1"/>
    </source>
</evidence>
<evidence type="ECO:0008006" key="4">
    <source>
        <dbReference type="Google" id="ProtNLM"/>
    </source>
</evidence>
<protein>
    <recommendedName>
        <fullName evidence="4">Glycosyltransferase RgtA/B/C/D-like domain-containing protein</fullName>
    </recommendedName>
</protein>
<accession>A0A0G1DHN3</accession>
<feature type="transmembrane region" description="Helical" evidence="1">
    <location>
        <begin position="247"/>
        <end position="267"/>
    </location>
</feature>
<keyword evidence="1" id="KW-0812">Transmembrane</keyword>
<organism evidence="2 3">
    <name type="scientific">Candidatus Woesebacteria bacterium GW2011_GWB1_43_14</name>
    <dbReference type="NCBI Taxonomy" id="1618578"/>
    <lineage>
        <taxon>Bacteria</taxon>
        <taxon>Candidatus Woeseibacteriota</taxon>
    </lineage>
</organism>
<proteinExistence type="predicted"/>
<dbReference type="AlphaFoldDB" id="A0A0G1DHN3"/>
<feature type="transmembrane region" description="Helical" evidence="1">
    <location>
        <begin position="274"/>
        <end position="294"/>
    </location>
</feature>
<dbReference type="EMBL" id="LCFQ01000013">
    <property type="protein sequence ID" value="KKS97194.1"/>
    <property type="molecule type" value="Genomic_DNA"/>
</dbReference>
<sequence length="448" mass="51140">MVFILFVSALLLRVFFLSPWLEDWDSVQFAMGLHDFNVVNHQPHPPGYILYIALGKLLYLFTQNDTLALTSLSAILGSFSIFPFYLLIKKMAPKANAPTLSAIFMIAPLQWNLSLNALSNIPGMAFCLISIYFIHKGKGSSNSLLLGSFLAGITLGVRFAEYTILISLIAFIVLYKKSILLFLKSIIYFLCGVFFWLIPLILDTGLNKFINSYRLEVAYISDHDSIGSLTIHNLSSRFTEISHLFEISLTIYFSLAIGLIIAGIPFYKKRVLNFNSFFVFVWILSYLIPLVFFYSTKLPRDILPLLPPIIIAFGIISQNFSKIIVIPIYIIFITMFFKTGLIQAKQVHSLTPPSIAPVNYVAKHYSLEETIIVSSFTYRQFQYYAPKYKNYWDKAPNKIEESTIIVDSAQLTKNIPNDYTLVNIKQFSGPEEIFPRLPEISLYIFNYH</sequence>
<evidence type="ECO:0000256" key="1">
    <source>
        <dbReference type="SAM" id="Phobius"/>
    </source>
</evidence>